<dbReference type="OrthoDB" id="9909311at2759"/>
<proteinExistence type="predicted"/>
<protein>
    <recommendedName>
        <fullName evidence="2">HTH CENPB-type domain-containing protein</fullName>
    </recommendedName>
</protein>
<dbReference type="PANTHER" id="PTHR19303:SF73">
    <property type="entry name" value="PROTEIN PDC2"/>
    <property type="match status" value="1"/>
</dbReference>
<dbReference type="Gene3D" id="1.10.10.60">
    <property type="entry name" value="Homeodomain-like"/>
    <property type="match status" value="1"/>
</dbReference>
<keyword evidence="4" id="KW-1185">Reference proteome</keyword>
<gene>
    <name evidence="3" type="ORF">RF11_12744</name>
</gene>
<dbReference type="Proteomes" id="UP000031668">
    <property type="component" value="Unassembled WGS sequence"/>
</dbReference>
<evidence type="ECO:0000259" key="2">
    <source>
        <dbReference type="PROSITE" id="PS51253"/>
    </source>
</evidence>
<keyword evidence="1" id="KW-0238">DNA-binding</keyword>
<dbReference type="GO" id="GO:0003677">
    <property type="term" value="F:DNA binding"/>
    <property type="evidence" value="ECO:0007669"/>
    <property type="project" value="UniProtKB-KW"/>
</dbReference>
<evidence type="ECO:0000256" key="1">
    <source>
        <dbReference type="ARBA" id="ARBA00023125"/>
    </source>
</evidence>
<dbReference type="InterPro" id="IPR006600">
    <property type="entry name" value="HTH_CenpB_DNA-bd_dom"/>
</dbReference>
<evidence type="ECO:0000313" key="4">
    <source>
        <dbReference type="Proteomes" id="UP000031668"/>
    </source>
</evidence>
<dbReference type="AlphaFoldDB" id="A0A0C2M2M0"/>
<feature type="domain" description="HTH CENPB-type" evidence="2">
    <location>
        <begin position="82"/>
        <end position="145"/>
    </location>
</feature>
<dbReference type="GO" id="GO:0005634">
    <property type="term" value="C:nucleus"/>
    <property type="evidence" value="ECO:0007669"/>
    <property type="project" value="TreeGrafter"/>
</dbReference>
<name>A0A0C2M2M0_THEKT</name>
<dbReference type="EMBL" id="JWZT01005339">
    <property type="protein sequence ID" value="KII61330.1"/>
    <property type="molecule type" value="Genomic_DNA"/>
</dbReference>
<sequence length="201" mass="23117">MVPPKNRFSVVLEQDHFINSQKKAGTRASTCDQVVAGVYVNIHLAEIRRINNWCTKSTISRVLRQESQLREESVLKEGQAGTFKIQRDWKDLDVEEALDQWFSILSGKGKAKSEELDTKLGRTDFNSTDGWLSRWKARHNIKFKKAHDEKKNVALYGYKKAINRITVLCCTNMSGKSARLRCFTGLRMERLPVEYHANKNA</sequence>
<comment type="caution">
    <text evidence="3">The sequence shown here is derived from an EMBL/GenBank/DDBJ whole genome shotgun (WGS) entry which is preliminary data.</text>
</comment>
<dbReference type="InterPro" id="IPR050863">
    <property type="entry name" value="CenT-Element_Derived"/>
</dbReference>
<organism evidence="3 4">
    <name type="scientific">Thelohanellus kitauei</name>
    <name type="common">Myxosporean</name>
    <dbReference type="NCBI Taxonomy" id="669202"/>
    <lineage>
        <taxon>Eukaryota</taxon>
        <taxon>Metazoa</taxon>
        <taxon>Cnidaria</taxon>
        <taxon>Myxozoa</taxon>
        <taxon>Myxosporea</taxon>
        <taxon>Bivalvulida</taxon>
        <taxon>Platysporina</taxon>
        <taxon>Myxobolidae</taxon>
        <taxon>Thelohanellus</taxon>
    </lineage>
</organism>
<accession>A0A0C2M2M0</accession>
<reference evidence="3 4" key="1">
    <citation type="journal article" date="2014" name="Genome Biol. Evol.">
        <title>The genome of the myxosporean Thelohanellus kitauei shows adaptations to nutrient acquisition within its fish host.</title>
        <authorList>
            <person name="Yang Y."/>
            <person name="Xiong J."/>
            <person name="Zhou Z."/>
            <person name="Huo F."/>
            <person name="Miao W."/>
            <person name="Ran C."/>
            <person name="Liu Y."/>
            <person name="Zhang J."/>
            <person name="Feng J."/>
            <person name="Wang M."/>
            <person name="Wang M."/>
            <person name="Wang L."/>
            <person name="Yao B."/>
        </authorList>
    </citation>
    <scope>NUCLEOTIDE SEQUENCE [LARGE SCALE GENOMIC DNA]</scope>
    <source>
        <strain evidence="3">Wuqing</strain>
    </source>
</reference>
<dbReference type="PANTHER" id="PTHR19303">
    <property type="entry name" value="TRANSPOSON"/>
    <property type="match status" value="1"/>
</dbReference>
<dbReference type="PROSITE" id="PS51253">
    <property type="entry name" value="HTH_CENPB"/>
    <property type="match status" value="1"/>
</dbReference>
<evidence type="ECO:0000313" key="3">
    <source>
        <dbReference type="EMBL" id="KII61330.1"/>
    </source>
</evidence>